<gene>
    <name evidence="2" type="ORF">TVD_10695</name>
</gene>
<dbReference type="Proteomes" id="UP000064201">
    <property type="component" value="Chromosome"/>
</dbReference>
<feature type="coiled-coil region" evidence="1">
    <location>
        <begin position="102"/>
        <end position="143"/>
    </location>
</feature>
<dbReference type="InterPro" id="IPR049841">
    <property type="entry name" value="VPA1267-like"/>
</dbReference>
<evidence type="ECO:0000313" key="3">
    <source>
        <dbReference type="Proteomes" id="UP000064201"/>
    </source>
</evidence>
<dbReference type="NCBIfam" id="NF040697">
    <property type="entry name" value="VPA1267_fam"/>
    <property type="match status" value="1"/>
</dbReference>
<sequence>MASGRELAKTNVDTFNRWVEERRAKGDWDQFVRRGQLNRTEMAKACNFAKSVLRQNPAVKSALEGLEAELRCDGVLSSVEAGTASTVASRIGSIKKRTAGVDRQTEQRIQILEEQNAALRDRVRDLNEQLERYQRIGEHLAQTGRLVRP</sequence>
<name>A0A0G3G3L6_9GAMM</name>
<dbReference type="EMBL" id="CP011367">
    <property type="protein sequence ID" value="AKJ95795.1"/>
    <property type="molecule type" value="Genomic_DNA"/>
</dbReference>
<organism evidence="2 3">
    <name type="scientific">Thioalkalivibrio versutus</name>
    <dbReference type="NCBI Taxonomy" id="106634"/>
    <lineage>
        <taxon>Bacteria</taxon>
        <taxon>Pseudomonadati</taxon>
        <taxon>Pseudomonadota</taxon>
        <taxon>Gammaproteobacteria</taxon>
        <taxon>Chromatiales</taxon>
        <taxon>Ectothiorhodospiraceae</taxon>
        <taxon>Thioalkalivibrio</taxon>
    </lineage>
</organism>
<reference evidence="2 3" key="1">
    <citation type="submission" date="2015-04" db="EMBL/GenBank/DDBJ databases">
        <title>Complete Sequence for the Genome of the Thioalkalivibrio versutus D301.</title>
        <authorList>
            <person name="Mu T."/>
            <person name="Zhou J."/>
            <person name="Xu X."/>
        </authorList>
    </citation>
    <scope>NUCLEOTIDE SEQUENCE [LARGE SCALE GENOMIC DNA]</scope>
    <source>
        <strain evidence="2 3">D301</strain>
    </source>
</reference>
<dbReference type="RefSeq" id="WP_047251582.1">
    <property type="nucleotide sequence ID" value="NZ_CP011367.1"/>
</dbReference>
<keyword evidence="1" id="KW-0175">Coiled coil</keyword>
<proteinExistence type="predicted"/>
<dbReference type="PATRIC" id="fig|106634.4.peg.2182"/>
<evidence type="ECO:0000313" key="2">
    <source>
        <dbReference type="EMBL" id="AKJ95795.1"/>
    </source>
</evidence>
<dbReference type="AlphaFoldDB" id="A0A0G3G3L6"/>
<accession>A0A0G3G3L6</accession>
<dbReference type="KEGG" id="tvr:TVD_10695"/>
<protein>
    <submittedName>
        <fullName evidence="2">Uncharacterized protein</fullName>
    </submittedName>
</protein>
<evidence type="ECO:0000256" key="1">
    <source>
        <dbReference type="SAM" id="Coils"/>
    </source>
</evidence>
<keyword evidence="3" id="KW-1185">Reference proteome</keyword>
<dbReference type="OrthoDB" id="6118214at2"/>